<reference evidence="9" key="1">
    <citation type="submission" date="2020-07" db="EMBL/GenBank/DDBJ databases">
        <title>Genome sequence and genetic diversity analysis of an under-domesticated orphan crop, white fonio (Digitaria exilis).</title>
        <authorList>
            <person name="Bennetzen J.L."/>
            <person name="Chen S."/>
            <person name="Ma X."/>
            <person name="Wang X."/>
            <person name="Yssel A.E.J."/>
            <person name="Chaluvadi S.R."/>
            <person name="Johnson M."/>
            <person name="Gangashetty P."/>
            <person name="Hamidou F."/>
            <person name="Sanogo M.D."/>
            <person name="Zwaenepoel A."/>
            <person name="Wallace J."/>
            <person name="Van De Peer Y."/>
            <person name="Van Deynze A."/>
        </authorList>
    </citation>
    <scope>NUCLEOTIDE SEQUENCE</scope>
    <source>
        <tissue evidence="9">Leaves</tissue>
    </source>
</reference>
<evidence type="ECO:0000313" key="10">
    <source>
        <dbReference type="Proteomes" id="UP000636709"/>
    </source>
</evidence>
<feature type="transmembrane region" description="Helical" evidence="8">
    <location>
        <begin position="163"/>
        <end position="183"/>
    </location>
</feature>
<dbReference type="InterPro" id="IPR004698">
    <property type="entry name" value="Zn/Fe_permease_fun/pln"/>
</dbReference>
<name>A0A835ED41_9POAL</name>
<comment type="subcellular location">
    <subcellularLocation>
        <location evidence="1">Cell membrane</location>
        <topology evidence="1">Multi-pass membrane protein</topology>
    </subcellularLocation>
    <subcellularLocation>
        <location evidence="8">Membrane</location>
        <topology evidence="8">Multi-pass membrane protein</topology>
    </subcellularLocation>
</comment>
<protein>
    <submittedName>
        <fullName evidence="9">Uncharacterized protein</fullName>
    </submittedName>
</protein>
<feature type="transmembrane region" description="Helical" evidence="8">
    <location>
        <begin position="103"/>
        <end position="125"/>
    </location>
</feature>
<dbReference type="PANTHER" id="PTHR11040">
    <property type="entry name" value="ZINC/IRON TRANSPORTER"/>
    <property type="match status" value="1"/>
</dbReference>
<dbReference type="GO" id="GO:0005886">
    <property type="term" value="C:plasma membrane"/>
    <property type="evidence" value="ECO:0007669"/>
    <property type="project" value="UniProtKB-SubCell"/>
</dbReference>
<evidence type="ECO:0000256" key="8">
    <source>
        <dbReference type="RuleBase" id="RU362088"/>
    </source>
</evidence>
<dbReference type="NCBIfam" id="TIGR00820">
    <property type="entry name" value="zip"/>
    <property type="match status" value="1"/>
</dbReference>
<keyword evidence="5 8" id="KW-1133">Transmembrane helix</keyword>
<evidence type="ECO:0000256" key="2">
    <source>
        <dbReference type="ARBA" id="ARBA00006939"/>
    </source>
</evidence>
<evidence type="ECO:0000256" key="6">
    <source>
        <dbReference type="ARBA" id="ARBA00023065"/>
    </source>
</evidence>
<comment type="similarity">
    <text evidence="2 8">Belongs to the ZIP transporter (TC 2.A.5) family.</text>
</comment>
<dbReference type="Proteomes" id="UP000636709">
    <property type="component" value="Unassembled WGS sequence"/>
</dbReference>
<gene>
    <name evidence="9" type="ORF">HU200_044309</name>
</gene>
<sequence length="480" mass="50067">MVHRTVAKTSADWLTLNTAAAGLSGAHRNPSDHVTSGLEGPVALADSWAPTPWATGASDLSDEGARAALGLQGREAPVAFPSPARARHGFPGMPPLPASLHHNIAFVFTVLVLVSSSLLAVAGSAQTKPDVALPTAAGHGGVCGGPAVGEKCHNIRKALRLKLIAIPSILLVSMAGVCLPLFSRSVPALRPDGNLVVVVKAFASGVILGTSYMHVLPGSFNDLTSPCLPRTPWAKFPFTAFVAMLAAVFTLMMDSLMLTFHSRGKDNKASATVAHHNGHDNSPPQEHCHGHDVHLLDITVARPEGAVDKANEDVEAGKRQLQRNRVIVQVLEMGIVVHSVLIGVGMGASQSVCTIRPLVAALCFHQLFEGLGLGGCILQAEYGARMKSVLVFFFSTTTPFGVALGLALTEVYSDSSPTALVVVGLLNAASAGLLHYMALVDLLAADFMGPKLQGSVRLQLVSFLAVLLGAGGMSVMAKWA</sequence>
<comment type="caution">
    <text evidence="9">The sequence shown here is derived from an EMBL/GenBank/DDBJ whole genome shotgun (WGS) entry which is preliminary data.</text>
</comment>
<comment type="caution">
    <text evidence="8">Lacks conserved residue(s) required for the propagation of feature annotation.</text>
</comment>
<dbReference type="EMBL" id="JACEFO010002096">
    <property type="protein sequence ID" value="KAF8684415.1"/>
    <property type="molecule type" value="Genomic_DNA"/>
</dbReference>
<dbReference type="InterPro" id="IPR003689">
    <property type="entry name" value="ZIP"/>
</dbReference>
<dbReference type="Pfam" id="PF02535">
    <property type="entry name" value="Zip"/>
    <property type="match status" value="1"/>
</dbReference>
<evidence type="ECO:0000256" key="4">
    <source>
        <dbReference type="ARBA" id="ARBA00022692"/>
    </source>
</evidence>
<evidence type="ECO:0000256" key="3">
    <source>
        <dbReference type="ARBA" id="ARBA00022448"/>
    </source>
</evidence>
<feature type="transmembrane region" description="Helical" evidence="8">
    <location>
        <begin position="236"/>
        <end position="260"/>
    </location>
</feature>
<organism evidence="9 10">
    <name type="scientific">Digitaria exilis</name>
    <dbReference type="NCBI Taxonomy" id="1010633"/>
    <lineage>
        <taxon>Eukaryota</taxon>
        <taxon>Viridiplantae</taxon>
        <taxon>Streptophyta</taxon>
        <taxon>Embryophyta</taxon>
        <taxon>Tracheophyta</taxon>
        <taxon>Spermatophyta</taxon>
        <taxon>Magnoliopsida</taxon>
        <taxon>Liliopsida</taxon>
        <taxon>Poales</taxon>
        <taxon>Poaceae</taxon>
        <taxon>PACMAD clade</taxon>
        <taxon>Panicoideae</taxon>
        <taxon>Panicodae</taxon>
        <taxon>Paniceae</taxon>
        <taxon>Anthephorinae</taxon>
        <taxon>Digitaria</taxon>
    </lineage>
</organism>
<proteinExistence type="inferred from homology"/>
<dbReference type="OrthoDB" id="448280at2759"/>
<keyword evidence="4 8" id="KW-0812">Transmembrane</keyword>
<feature type="transmembrane region" description="Helical" evidence="8">
    <location>
        <begin position="456"/>
        <end position="477"/>
    </location>
</feature>
<keyword evidence="6 8" id="KW-0406">Ion transport</keyword>
<evidence type="ECO:0000313" key="9">
    <source>
        <dbReference type="EMBL" id="KAF8684415.1"/>
    </source>
</evidence>
<keyword evidence="7 8" id="KW-0472">Membrane</keyword>
<dbReference type="GO" id="GO:0005385">
    <property type="term" value="F:zinc ion transmembrane transporter activity"/>
    <property type="evidence" value="ECO:0007669"/>
    <property type="project" value="InterPro"/>
</dbReference>
<feature type="transmembrane region" description="Helical" evidence="8">
    <location>
        <begin position="326"/>
        <end position="346"/>
    </location>
</feature>
<dbReference type="AlphaFoldDB" id="A0A835ED41"/>
<feature type="transmembrane region" description="Helical" evidence="8">
    <location>
        <begin position="195"/>
        <end position="216"/>
    </location>
</feature>
<evidence type="ECO:0000256" key="5">
    <source>
        <dbReference type="ARBA" id="ARBA00022989"/>
    </source>
</evidence>
<feature type="transmembrane region" description="Helical" evidence="8">
    <location>
        <begin position="420"/>
        <end position="444"/>
    </location>
</feature>
<evidence type="ECO:0000256" key="7">
    <source>
        <dbReference type="ARBA" id="ARBA00023136"/>
    </source>
</evidence>
<feature type="transmembrane region" description="Helical" evidence="8">
    <location>
        <begin position="358"/>
        <end position="378"/>
    </location>
</feature>
<keyword evidence="10" id="KW-1185">Reference proteome</keyword>
<keyword evidence="3 8" id="KW-0813">Transport</keyword>
<dbReference type="PANTHER" id="PTHR11040:SF41">
    <property type="entry name" value="ZINC TRANSPORTER 7"/>
    <property type="match status" value="1"/>
</dbReference>
<feature type="transmembrane region" description="Helical" evidence="8">
    <location>
        <begin position="390"/>
        <end position="408"/>
    </location>
</feature>
<accession>A0A835ED41</accession>
<evidence type="ECO:0000256" key="1">
    <source>
        <dbReference type="ARBA" id="ARBA00004651"/>
    </source>
</evidence>